<organism evidence="2 3">
    <name type="scientific">Deinococcus koreensis</name>
    <dbReference type="NCBI Taxonomy" id="2054903"/>
    <lineage>
        <taxon>Bacteria</taxon>
        <taxon>Thermotogati</taxon>
        <taxon>Deinococcota</taxon>
        <taxon>Deinococci</taxon>
        <taxon>Deinococcales</taxon>
        <taxon>Deinococcaceae</taxon>
        <taxon>Deinococcus</taxon>
    </lineage>
</organism>
<dbReference type="AlphaFoldDB" id="A0A2K3UXM3"/>
<comment type="caution">
    <text evidence="2">The sequence shown here is derived from an EMBL/GenBank/DDBJ whole genome shotgun (WGS) entry which is preliminary data.</text>
</comment>
<feature type="compositionally biased region" description="Low complexity" evidence="1">
    <location>
        <begin position="23"/>
        <end position="35"/>
    </location>
</feature>
<dbReference type="Proteomes" id="UP000236379">
    <property type="component" value="Unassembled WGS sequence"/>
</dbReference>
<evidence type="ECO:0000256" key="1">
    <source>
        <dbReference type="SAM" id="MobiDB-lite"/>
    </source>
</evidence>
<sequence>MDAMTDPVEPERAENSPAELTPEEQALAEEYAAYARSGEHREFDDWNDMDGLESSDGKDW</sequence>
<gene>
    <name evidence="2" type="ORF">CVO96_07640</name>
</gene>
<protein>
    <submittedName>
        <fullName evidence="2">Uncharacterized protein</fullName>
    </submittedName>
</protein>
<reference evidence="2 3" key="1">
    <citation type="submission" date="2018-01" db="EMBL/GenBank/DDBJ databases">
        <title>Deinococcus koreensis sp. nov., a radiation-resistant bacterium isolated from river water.</title>
        <authorList>
            <person name="Choi A."/>
        </authorList>
    </citation>
    <scope>NUCLEOTIDE SEQUENCE [LARGE SCALE GENOMIC DNA]</scope>
    <source>
        <strain evidence="2 3">SJW1-2</strain>
    </source>
</reference>
<dbReference type="EMBL" id="PPPD01000001">
    <property type="protein sequence ID" value="PNY81276.1"/>
    <property type="molecule type" value="Genomic_DNA"/>
</dbReference>
<feature type="region of interest" description="Disordered" evidence="1">
    <location>
        <begin position="1"/>
        <end position="60"/>
    </location>
</feature>
<name>A0A2K3UXM3_9DEIO</name>
<keyword evidence="3" id="KW-1185">Reference proteome</keyword>
<proteinExistence type="predicted"/>
<accession>A0A2K3UXM3</accession>
<evidence type="ECO:0000313" key="3">
    <source>
        <dbReference type="Proteomes" id="UP000236379"/>
    </source>
</evidence>
<evidence type="ECO:0000313" key="2">
    <source>
        <dbReference type="EMBL" id="PNY81276.1"/>
    </source>
</evidence>